<dbReference type="InterPro" id="IPR050638">
    <property type="entry name" value="AA-Vitamin_Transporters"/>
</dbReference>
<comment type="caution">
    <text evidence="8">The sequence shown here is derived from an EMBL/GenBank/DDBJ whole genome shotgun (WGS) entry which is preliminary data.</text>
</comment>
<comment type="similarity">
    <text evidence="2">Belongs to the EamA transporter family.</text>
</comment>
<feature type="transmembrane region" description="Helical" evidence="6">
    <location>
        <begin position="33"/>
        <end position="51"/>
    </location>
</feature>
<feature type="transmembrane region" description="Helical" evidence="6">
    <location>
        <begin position="58"/>
        <end position="80"/>
    </location>
</feature>
<dbReference type="InterPro" id="IPR037185">
    <property type="entry name" value="EmrE-like"/>
</dbReference>
<dbReference type="Pfam" id="PF00892">
    <property type="entry name" value="EamA"/>
    <property type="match status" value="2"/>
</dbReference>
<evidence type="ECO:0000259" key="7">
    <source>
        <dbReference type="Pfam" id="PF00892"/>
    </source>
</evidence>
<feature type="transmembrane region" description="Helical" evidence="6">
    <location>
        <begin position="276"/>
        <end position="295"/>
    </location>
</feature>
<organism evidence="8 9">
    <name type="scientific">Lutispora saccharofermentans</name>
    <dbReference type="NCBI Taxonomy" id="3024236"/>
    <lineage>
        <taxon>Bacteria</taxon>
        <taxon>Bacillati</taxon>
        <taxon>Bacillota</taxon>
        <taxon>Clostridia</taxon>
        <taxon>Lutisporales</taxon>
        <taxon>Lutisporaceae</taxon>
        <taxon>Lutispora</taxon>
    </lineage>
</organism>
<dbReference type="Proteomes" id="UP001651880">
    <property type="component" value="Unassembled WGS sequence"/>
</dbReference>
<evidence type="ECO:0000256" key="6">
    <source>
        <dbReference type="SAM" id="Phobius"/>
    </source>
</evidence>
<evidence type="ECO:0000256" key="5">
    <source>
        <dbReference type="ARBA" id="ARBA00023136"/>
    </source>
</evidence>
<evidence type="ECO:0000256" key="4">
    <source>
        <dbReference type="ARBA" id="ARBA00022989"/>
    </source>
</evidence>
<dbReference type="EMBL" id="JAJEKE010000011">
    <property type="protein sequence ID" value="MCQ1530395.1"/>
    <property type="molecule type" value="Genomic_DNA"/>
</dbReference>
<dbReference type="InterPro" id="IPR000620">
    <property type="entry name" value="EamA_dom"/>
</dbReference>
<evidence type="ECO:0000313" key="9">
    <source>
        <dbReference type="Proteomes" id="UP001651880"/>
    </source>
</evidence>
<feature type="transmembrane region" description="Helical" evidence="6">
    <location>
        <begin position="180"/>
        <end position="200"/>
    </location>
</feature>
<proteinExistence type="inferred from homology"/>
<evidence type="ECO:0000256" key="1">
    <source>
        <dbReference type="ARBA" id="ARBA00004141"/>
    </source>
</evidence>
<sequence>MNKRDLTLALLVVTVWGANFTVIKLGLGGVPPMLLAAMRYTFTALPAIAFVKRPAVEWRYCIAYGLTVGVGQFSCLFYAMDIGMPAGISSIILQSQAFFTPLFAAIALKEPLKANQISGLAVAALGLVLIGSSAGTDGLTSIPLGALFLTVLAAVFWGLSNIIVRYAVNRAALKEEKLDMLSFVVWSSLVPPIPFIGLALMMDTPQTLMQAISSLNATSLFAVFYLVCFATLFGYGTWSGLLAKYPAGKVAPLSLMVPITGLITARIILGEQLTEMQWLGGLVIILGLVITNIGWPSIKQIFGNKDIP</sequence>
<feature type="transmembrane region" description="Helical" evidence="6">
    <location>
        <begin position="142"/>
        <end position="168"/>
    </location>
</feature>
<feature type="transmembrane region" description="Helical" evidence="6">
    <location>
        <begin position="220"/>
        <end position="238"/>
    </location>
</feature>
<feature type="transmembrane region" description="Helical" evidence="6">
    <location>
        <begin position="86"/>
        <end position="108"/>
    </location>
</feature>
<keyword evidence="5 6" id="KW-0472">Membrane</keyword>
<keyword evidence="3 6" id="KW-0812">Transmembrane</keyword>
<feature type="transmembrane region" description="Helical" evidence="6">
    <location>
        <begin position="117"/>
        <end position="136"/>
    </location>
</feature>
<evidence type="ECO:0000313" key="8">
    <source>
        <dbReference type="EMBL" id="MCQ1530395.1"/>
    </source>
</evidence>
<dbReference type="PANTHER" id="PTHR32322">
    <property type="entry name" value="INNER MEMBRANE TRANSPORTER"/>
    <property type="match status" value="1"/>
</dbReference>
<accession>A0ABT1NGK6</accession>
<dbReference type="RefSeq" id="WP_255227916.1">
    <property type="nucleotide sequence ID" value="NZ_JAJEKE010000011.1"/>
</dbReference>
<gene>
    <name evidence="8" type="ORF">LJD61_12650</name>
</gene>
<dbReference type="Gene3D" id="1.10.3730.20">
    <property type="match status" value="1"/>
</dbReference>
<dbReference type="PANTHER" id="PTHR32322:SF9">
    <property type="entry name" value="AMINO-ACID METABOLITE EFFLUX PUMP-RELATED"/>
    <property type="match status" value="1"/>
</dbReference>
<name>A0ABT1NGK6_9FIRM</name>
<reference evidence="8 9" key="1">
    <citation type="submission" date="2021-10" db="EMBL/GenBank/DDBJ databases">
        <title>Lutispora strain m25 sp. nov., a thermophilic, non-spore-forming bacterium isolated from a lab-scale methanogenic bioreactor digesting anaerobic sludge.</title>
        <authorList>
            <person name="El Houari A."/>
            <person name="Mcdonald J."/>
        </authorList>
    </citation>
    <scope>NUCLEOTIDE SEQUENCE [LARGE SCALE GENOMIC DNA]</scope>
    <source>
        <strain evidence="9">m25</strain>
    </source>
</reference>
<feature type="transmembrane region" description="Helical" evidence="6">
    <location>
        <begin position="250"/>
        <end position="270"/>
    </location>
</feature>
<protein>
    <submittedName>
        <fullName evidence="8">EamA family transporter</fullName>
    </submittedName>
</protein>
<evidence type="ECO:0000256" key="2">
    <source>
        <dbReference type="ARBA" id="ARBA00007362"/>
    </source>
</evidence>
<evidence type="ECO:0000256" key="3">
    <source>
        <dbReference type="ARBA" id="ARBA00022692"/>
    </source>
</evidence>
<keyword evidence="4 6" id="KW-1133">Transmembrane helix</keyword>
<feature type="domain" description="EamA" evidence="7">
    <location>
        <begin position="146"/>
        <end position="292"/>
    </location>
</feature>
<comment type="subcellular location">
    <subcellularLocation>
        <location evidence="1">Membrane</location>
        <topology evidence="1">Multi-pass membrane protein</topology>
    </subcellularLocation>
</comment>
<dbReference type="SUPFAM" id="SSF103481">
    <property type="entry name" value="Multidrug resistance efflux transporter EmrE"/>
    <property type="match status" value="2"/>
</dbReference>
<feature type="domain" description="EamA" evidence="7">
    <location>
        <begin position="7"/>
        <end position="130"/>
    </location>
</feature>
<keyword evidence="9" id="KW-1185">Reference proteome</keyword>